<accession>A0ACC5R744</accession>
<reference evidence="1" key="1">
    <citation type="submission" date="2021-01" db="EMBL/GenBank/DDBJ databases">
        <authorList>
            <person name="Sun Q."/>
        </authorList>
    </citation>
    <scope>NUCLEOTIDE SEQUENCE</scope>
    <source>
        <strain evidence="1">YIM B02566</strain>
    </source>
</reference>
<protein>
    <submittedName>
        <fullName evidence="1">Amidohydrolase family protein</fullName>
    </submittedName>
</protein>
<organism evidence="1 2">
    <name type="scientific">Taklimakanibacter albus</name>
    <dbReference type="NCBI Taxonomy" id="2800327"/>
    <lineage>
        <taxon>Bacteria</taxon>
        <taxon>Pseudomonadati</taxon>
        <taxon>Pseudomonadota</taxon>
        <taxon>Alphaproteobacteria</taxon>
        <taxon>Hyphomicrobiales</taxon>
        <taxon>Aestuariivirgaceae</taxon>
        <taxon>Taklimakanibacter</taxon>
    </lineage>
</organism>
<evidence type="ECO:0000313" key="2">
    <source>
        <dbReference type="Proteomes" id="UP000616151"/>
    </source>
</evidence>
<gene>
    <name evidence="1" type="ORF">JHL16_19180</name>
</gene>
<sequence>MIVDSHLHVWSSDPIAYPWQPLLAHVPPPTYAAPVERLLADMARAEVDKAILVQPSVYGRDHSYLIDSVKTAPDRFIGVGLVDLRSATPREDFLDLVAKGLGGGLRLNTILRGDVTKLAGPDYQGLFDTVEHMGVSVAFQMDIEQAPVIARLAAQHRSLPLIVDYLGPEIHARTDAAPYLDLLAGHPNIYFKLLCTAEDTKTAYPFPDVVAFYREVLARFGAERLMYGSDYPGAANICSYEKLIQWGADFPGLGAADKELVMGGTAARLFGISA</sequence>
<keyword evidence="2" id="KW-1185">Reference proteome</keyword>
<dbReference type="EMBL" id="JAENHL010000007">
    <property type="protein sequence ID" value="MBK1868486.1"/>
    <property type="molecule type" value="Genomic_DNA"/>
</dbReference>
<proteinExistence type="predicted"/>
<dbReference type="Proteomes" id="UP000616151">
    <property type="component" value="Unassembled WGS sequence"/>
</dbReference>
<comment type="caution">
    <text evidence="1">The sequence shown here is derived from an EMBL/GenBank/DDBJ whole genome shotgun (WGS) entry which is preliminary data.</text>
</comment>
<name>A0ACC5R744_9HYPH</name>
<evidence type="ECO:0000313" key="1">
    <source>
        <dbReference type="EMBL" id="MBK1868486.1"/>
    </source>
</evidence>